<name>A0AAE7X1B7_9CAUD</name>
<accession>A0AAE7X1B7</accession>
<reference evidence="1" key="1">
    <citation type="submission" date="2021-07" db="EMBL/GenBank/DDBJ databases">
        <authorList>
            <person name="Roth S.J."/>
            <person name="Krukonis G.P."/>
            <person name="Delesalle V.A."/>
        </authorList>
    </citation>
    <scope>NUCLEOTIDE SEQUENCE</scope>
</reference>
<dbReference type="Proteomes" id="UP000827517">
    <property type="component" value="Segment"/>
</dbReference>
<evidence type="ECO:0000313" key="2">
    <source>
        <dbReference type="Proteomes" id="UP000827517"/>
    </source>
</evidence>
<organism evidence="1 2">
    <name type="scientific">Erwinia phage AH04</name>
    <dbReference type="NCBI Taxonomy" id="2869569"/>
    <lineage>
        <taxon>Viruses</taxon>
        <taxon>Duplodnaviria</taxon>
        <taxon>Heunggongvirae</taxon>
        <taxon>Uroviricota</taxon>
        <taxon>Caudoviricetes</taxon>
        <taxon>Chimalliviridae</taxon>
        <taxon>Meadowvirus</taxon>
        <taxon>Meadowvirus AH04</taxon>
    </lineage>
</organism>
<dbReference type="GeneID" id="77944153"/>
<sequence>MSLANIVSNVMKKYTVNPKKVSLFLKNKNLGDDVYQLEEAIALFKPSTLVIGFTSEDSHAVSTKLMDVLKDLFPEIKLYRFPISRKSNGEMVISYSYKVDDEDVPYYPNASQMDFILPDFGIVITEELSILSFRPASIPGNVKFKAGDVLEERKDELRTLDVEKEYPTDDMYIVNDLTKKWVKRILICHAGDIHKSKTMNDLTKIIRYVLISKPRITIQTQCLLDSESAADDLLETYKTADIVLQLGDEIKVYEPEDDELGEEKGFLFLE</sequence>
<dbReference type="EMBL" id="MZ501267">
    <property type="protein sequence ID" value="QZA70748.1"/>
    <property type="molecule type" value="Genomic_DNA"/>
</dbReference>
<dbReference type="RefSeq" id="YP_010668029.1">
    <property type="nucleotide sequence ID" value="NC_070952.1"/>
</dbReference>
<dbReference type="KEGG" id="vg:77944153"/>
<evidence type="ECO:0000313" key="1">
    <source>
        <dbReference type="EMBL" id="QZA70748.1"/>
    </source>
</evidence>
<gene>
    <name evidence="1" type="primary">275</name>
    <name evidence="1" type="ORF">AH04_275</name>
</gene>
<proteinExistence type="predicted"/>
<keyword evidence="2" id="KW-1185">Reference proteome</keyword>
<protein>
    <submittedName>
        <fullName evidence="1">Uncharacterized protein</fullName>
    </submittedName>
</protein>